<name>A0A2U1MB30_ARTAN</name>
<keyword evidence="4" id="KW-1185">Reference proteome</keyword>
<dbReference type="PANTHER" id="PTHR33116:SF84">
    <property type="entry name" value="RNA-DIRECTED DNA POLYMERASE"/>
    <property type="match status" value="1"/>
</dbReference>
<feature type="chain" id="PRO_5015625134" description="Reverse transcriptase zinc-binding domain-containing protein" evidence="1">
    <location>
        <begin position="27"/>
        <end position="116"/>
    </location>
</feature>
<evidence type="ECO:0000256" key="1">
    <source>
        <dbReference type="SAM" id="SignalP"/>
    </source>
</evidence>
<proteinExistence type="predicted"/>
<dbReference type="InterPro" id="IPR026960">
    <property type="entry name" value="RVT-Znf"/>
</dbReference>
<evidence type="ECO:0000313" key="4">
    <source>
        <dbReference type="Proteomes" id="UP000245207"/>
    </source>
</evidence>
<evidence type="ECO:0000259" key="2">
    <source>
        <dbReference type="Pfam" id="PF13966"/>
    </source>
</evidence>
<feature type="signal peptide" evidence="1">
    <location>
        <begin position="1"/>
        <end position="26"/>
    </location>
</feature>
<dbReference type="Pfam" id="PF13966">
    <property type="entry name" value="zf-RVT"/>
    <property type="match status" value="1"/>
</dbReference>
<dbReference type="OrthoDB" id="1748554at2759"/>
<dbReference type="STRING" id="35608.A0A2U1MB30"/>
<sequence length="116" mass="13948">MIVWYNHCIPRHAFILWLAILGRLSTQDRLAKWYPGRMDKCALCEDCLDSHEHMCFKCPYDRKIWKEIKELIWQDSMSNELRDIISRMSNFSCNSKPAEYTTCENEDGRINLYDFM</sequence>
<reference evidence="3 4" key="1">
    <citation type="journal article" date="2018" name="Mol. Plant">
        <title>The genome of Artemisia annua provides insight into the evolution of Asteraceae family and artemisinin biosynthesis.</title>
        <authorList>
            <person name="Shen Q."/>
            <person name="Zhang L."/>
            <person name="Liao Z."/>
            <person name="Wang S."/>
            <person name="Yan T."/>
            <person name="Shi P."/>
            <person name="Liu M."/>
            <person name="Fu X."/>
            <person name="Pan Q."/>
            <person name="Wang Y."/>
            <person name="Lv Z."/>
            <person name="Lu X."/>
            <person name="Zhang F."/>
            <person name="Jiang W."/>
            <person name="Ma Y."/>
            <person name="Chen M."/>
            <person name="Hao X."/>
            <person name="Li L."/>
            <person name="Tang Y."/>
            <person name="Lv G."/>
            <person name="Zhou Y."/>
            <person name="Sun X."/>
            <person name="Brodelius P.E."/>
            <person name="Rose J.K.C."/>
            <person name="Tang K."/>
        </authorList>
    </citation>
    <scope>NUCLEOTIDE SEQUENCE [LARGE SCALE GENOMIC DNA]</scope>
    <source>
        <strain evidence="4">cv. Huhao1</strain>
        <tissue evidence="3">Leaf</tissue>
    </source>
</reference>
<protein>
    <recommendedName>
        <fullName evidence="2">Reverse transcriptase zinc-binding domain-containing protein</fullName>
    </recommendedName>
</protein>
<organism evidence="3 4">
    <name type="scientific">Artemisia annua</name>
    <name type="common">Sweet wormwood</name>
    <dbReference type="NCBI Taxonomy" id="35608"/>
    <lineage>
        <taxon>Eukaryota</taxon>
        <taxon>Viridiplantae</taxon>
        <taxon>Streptophyta</taxon>
        <taxon>Embryophyta</taxon>
        <taxon>Tracheophyta</taxon>
        <taxon>Spermatophyta</taxon>
        <taxon>Magnoliopsida</taxon>
        <taxon>eudicotyledons</taxon>
        <taxon>Gunneridae</taxon>
        <taxon>Pentapetalae</taxon>
        <taxon>asterids</taxon>
        <taxon>campanulids</taxon>
        <taxon>Asterales</taxon>
        <taxon>Asteraceae</taxon>
        <taxon>Asteroideae</taxon>
        <taxon>Anthemideae</taxon>
        <taxon>Artemisiinae</taxon>
        <taxon>Artemisia</taxon>
    </lineage>
</organism>
<dbReference type="AlphaFoldDB" id="A0A2U1MB30"/>
<accession>A0A2U1MB30</accession>
<evidence type="ECO:0000313" key="3">
    <source>
        <dbReference type="EMBL" id="PWA58458.1"/>
    </source>
</evidence>
<comment type="caution">
    <text evidence="3">The sequence shown here is derived from an EMBL/GenBank/DDBJ whole genome shotgun (WGS) entry which is preliminary data.</text>
</comment>
<dbReference type="Proteomes" id="UP000245207">
    <property type="component" value="Unassembled WGS sequence"/>
</dbReference>
<feature type="domain" description="Reverse transcriptase zinc-binding" evidence="2">
    <location>
        <begin position="2"/>
        <end position="65"/>
    </location>
</feature>
<keyword evidence="1" id="KW-0732">Signal</keyword>
<dbReference type="PANTHER" id="PTHR33116">
    <property type="entry name" value="REVERSE TRANSCRIPTASE ZINC-BINDING DOMAIN-CONTAINING PROTEIN-RELATED-RELATED"/>
    <property type="match status" value="1"/>
</dbReference>
<dbReference type="EMBL" id="PKPP01005891">
    <property type="protein sequence ID" value="PWA58458.1"/>
    <property type="molecule type" value="Genomic_DNA"/>
</dbReference>
<gene>
    <name evidence="3" type="ORF">CTI12_AA400660</name>
</gene>